<dbReference type="PIRSF" id="PIRSF006603">
    <property type="entry name" value="DinF"/>
    <property type="match status" value="1"/>
</dbReference>
<keyword evidence="5 7" id="KW-1133">Transmembrane helix</keyword>
<accession>A0A318KNM0</accession>
<dbReference type="GO" id="GO:0005886">
    <property type="term" value="C:plasma membrane"/>
    <property type="evidence" value="ECO:0007669"/>
    <property type="project" value="UniProtKB-SubCell"/>
</dbReference>
<dbReference type="InterPro" id="IPR048279">
    <property type="entry name" value="MdtK-like"/>
</dbReference>
<evidence type="ECO:0000313" key="9">
    <source>
        <dbReference type="Proteomes" id="UP000247612"/>
    </source>
</evidence>
<dbReference type="EMBL" id="QJKH01000005">
    <property type="protein sequence ID" value="PXX79634.1"/>
    <property type="molecule type" value="Genomic_DNA"/>
</dbReference>
<sequence length="445" mass="48376">MENEKGLMTKGVIWKQILWFSLPLLLGNLFQQLYNTVDSIVVGQTIGSNALAAVGSSNPIINLLVSFFMGLSVGASVIISQSFGAQDKDRLHKAVHTSIALAIVGGLILMVVGILLTPLILTWVGTPPEVMDGSKLYLRIYFAGILGVVIYNIGSGILRAIGDSKTPLYFLIASALTNIILDLVFVIALQMGVAGVAWATTISQALSGILILIVLSRTDEAYRLVFREIRFDSSSLKQIIKIGLPSGLQNAVISFSNVIVQSNINSFGPSAMAGCGSYTKIDGFAILPIMSFSMAMTTFIGQNMGANEYERVNKGAKIGLLMCCGTAVVISGILLLFAPNFLRVFSNEEDVIYYGTYMLRSVAPGYIFLAVSHALSGTLRGAGKTMVPMVIMIATWCIMRMTWIITLMPVYQDIYVVFSGYVVTWFSSALIIFIYYKKGHWLQEV</sequence>
<dbReference type="GO" id="GO:0015297">
    <property type="term" value="F:antiporter activity"/>
    <property type="evidence" value="ECO:0007669"/>
    <property type="project" value="InterPro"/>
</dbReference>
<keyword evidence="6 7" id="KW-0472">Membrane</keyword>
<keyword evidence="3" id="KW-1003">Cell membrane</keyword>
<dbReference type="RefSeq" id="WP_022937007.1">
    <property type="nucleotide sequence ID" value="NZ_CABKRQ010000002.1"/>
</dbReference>
<dbReference type="CDD" id="cd13138">
    <property type="entry name" value="MATE_yoeA_like"/>
    <property type="match status" value="1"/>
</dbReference>
<gene>
    <name evidence="8" type="ORF">DES51_105106</name>
</gene>
<evidence type="ECO:0000256" key="6">
    <source>
        <dbReference type="ARBA" id="ARBA00023136"/>
    </source>
</evidence>
<evidence type="ECO:0000256" key="1">
    <source>
        <dbReference type="ARBA" id="ARBA00004651"/>
    </source>
</evidence>
<comment type="subcellular location">
    <subcellularLocation>
        <location evidence="1">Cell membrane</location>
        <topology evidence="1">Multi-pass membrane protein</topology>
    </subcellularLocation>
</comment>
<dbReference type="PANTHER" id="PTHR43549">
    <property type="entry name" value="MULTIDRUG RESISTANCE PROTEIN YPNP-RELATED"/>
    <property type="match status" value="1"/>
</dbReference>
<evidence type="ECO:0000256" key="3">
    <source>
        <dbReference type="ARBA" id="ARBA00022475"/>
    </source>
</evidence>
<evidence type="ECO:0000256" key="5">
    <source>
        <dbReference type="ARBA" id="ARBA00022989"/>
    </source>
</evidence>
<dbReference type="AlphaFoldDB" id="A0A318KNM0"/>
<keyword evidence="4 7" id="KW-0812">Transmembrane</keyword>
<evidence type="ECO:0000256" key="2">
    <source>
        <dbReference type="ARBA" id="ARBA00022448"/>
    </source>
</evidence>
<keyword evidence="9" id="KW-1185">Reference proteome</keyword>
<feature type="transmembrane region" description="Helical" evidence="7">
    <location>
        <begin position="60"/>
        <end position="79"/>
    </location>
</feature>
<feature type="transmembrane region" description="Helical" evidence="7">
    <location>
        <begin position="351"/>
        <end position="375"/>
    </location>
</feature>
<dbReference type="Proteomes" id="UP000247612">
    <property type="component" value="Unassembled WGS sequence"/>
</dbReference>
<dbReference type="InterPro" id="IPR052031">
    <property type="entry name" value="Membrane_Transporter-Flippase"/>
</dbReference>
<dbReference type="InterPro" id="IPR002528">
    <property type="entry name" value="MATE_fam"/>
</dbReference>
<feature type="transmembrane region" description="Helical" evidence="7">
    <location>
        <begin position="195"/>
        <end position="215"/>
    </location>
</feature>
<feature type="transmembrane region" description="Helical" evidence="7">
    <location>
        <begin position="414"/>
        <end position="436"/>
    </location>
</feature>
<feature type="transmembrane region" description="Helical" evidence="7">
    <location>
        <begin position="136"/>
        <end position="161"/>
    </location>
</feature>
<evidence type="ECO:0000313" key="8">
    <source>
        <dbReference type="EMBL" id="PXX79634.1"/>
    </source>
</evidence>
<comment type="caution">
    <text evidence="8">The sequence shown here is derived from an EMBL/GenBank/DDBJ whole genome shotgun (WGS) entry which is preliminary data.</text>
</comment>
<evidence type="ECO:0000256" key="7">
    <source>
        <dbReference type="SAM" id="Phobius"/>
    </source>
</evidence>
<proteinExistence type="predicted"/>
<feature type="transmembrane region" description="Helical" evidence="7">
    <location>
        <begin position="12"/>
        <end position="30"/>
    </location>
</feature>
<feature type="transmembrane region" description="Helical" evidence="7">
    <location>
        <begin position="168"/>
        <end position="189"/>
    </location>
</feature>
<feature type="transmembrane region" description="Helical" evidence="7">
    <location>
        <begin position="387"/>
        <end position="408"/>
    </location>
</feature>
<keyword evidence="2" id="KW-0813">Transport</keyword>
<dbReference type="PANTHER" id="PTHR43549:SF3">
    <property type="entry name" value="MULTIDRUG RESISTANCE PROTEIN YPNP-RELATED"/>
    <property type="match status" value="1"/>
</dbReference>
<organism evidence="8 9">
    <name type="scientific">Dielma fastidiosa</name>
    <dbReference type="NCBI Taxonomy" id="1034346"/>
    <lineage>
        <taxon>Bacteria</taxon>
        <taxon>Bacillati</taxon>
        <taxon>Bacillota</taxon>
        <taxon>Erysipelotrichia</taxon>
        <taxon>Erysipelotrichales</taxon>
        <taxon>Erysipelotrichaceae</taxon>
        <taxon>Dielma</taxon>
    </lineage>
</organism>
<feature type="transmembrane region" description="Helical" evidence="7">
    <location>
        <begin position="318"/>
        <end position="339"/>
    </location>
</feature>
<protein>
    <submittedName>
        <fullName evidence="8">Putative MATE family efflux protein</fullName>
    </submittedName>
</protein>
<dbReference type="NCBIfam" id="TIGR00797">
    <property type="entry name" value="matE"/>
    <property type="match status" value="1"/>
</dbReference>
<evidence type="ECO:0000256" key="4">
    <source>
        <dbReference type="ARBA" id="ARBA00022692"/>
    </source>
</evidence>
<dbReference type="GO" id="GO:0042910">
    <property type="term" value="F:xenobiotic transmembrane transporter activity"/>
    <property type="evidence" value="ECO:0007669"/>
    <property type="project" value="InterPro"/>
</dbReference>
<feature type="transmembrane region" description="Helical" evidence="7">
    <location>
        <begin position="99"/>
        <end position="124"/>
    </location>
</feature>
<dbReference type="Pfam" id="PF01554">
    <property type="entry name" value="MatE"/>
    <property type="match status" value="2"/>
</dbReference>
<name>A0A318KNM0_9FIRM</name>
<dbReference type="OrthoDB" id="9776324at2"/>
<dbReference type="STRING" id="1034346.GCA_000313565_00700"/>
<reference evidence="8 9" key="1">
    <citation type="submission" date="2018-05" db="EMBL/GenBank/DDBJ databases">
        <title>Genomic Encyclopedia of Type Strains, Phase IV (KMG-IV): sequencing the most valuable type-strain genomes for metagenomic binning, comparative biology and taxonomic classification.</title>
        <authorList>
            <person name="Goeker M."/>
        </authorList>
    </citation>
    <scope>NUCLEOTIDE SEQUENCE [LARGE SCALE GENOMIC DNA]</scope>
    <source>
        <strain evidence="8 9">JC118</strain>
    </source>
</reference>